<feature type="active site" description="Proton donor/acceptor" evidence="8">
    <location>
        <position position="243"/>
    </location>
</feature>
<accession>A0A0P1BKJ9</accession>
<dbReference type="HAMAP" id="MF_00114">
    <property type="entry name" value="DeoC_type1"/>
    <property type="match status" value="1"/>
</dbReference>
<dbReference type="InterPro" id="IPR028581">
    <property type="entry name" value="DeoC_typeI"/>
</dbReference>
<dbReference type="GO" id="GO:0009264">
    <property type="term" value="P:deoxyribonucleotide catabolic process"/>
    <property type="evidence" value="ECO:0007669"/>
    <property type="project" value="InterPro"/>
</dbReference>
<dbReference type="PANTHER" id="PTHR10889">
    <property type="entry name" value="DEOXYRIBOSE-PHOSPHATE ALDOLASE"/>
    <property type="match status" value="1"/>
</dbReference>
<dbReference type="InterPro" id="IPR011343">
    <property type="entry name" value="DeoC"/>
</dbReference>
<dbReference type="SMART" id="SM01133">
    <property type="entry name" value="DeoC"/>
    <property type="match status" value="1"/>
</dbReference>
<dbReference type="OrthoDB" id="70823at2759"/>
<dbReference type="CDD" id="cd00959">
    <property type="entry name" value="DeoC"/>
    <property type="match status" value="1"/>
</dbReference>
<evidence type="ECO:0000256" key="7">
    <source>
        <dbReference type="ARBA" id="ARBA00048791"/>
    </source>
</evidence>
<keyword evidence="3" id="KW-0963">Cytoplasm</keyword>
<dbReference type="GO" id="GO:0046386">
    <property type="term" value="P:deoxyribose phosphate catabolic process"/>
    <property type="evidence" value="ECO:0007669"/>
    <property type="project" value="UniProtKB-UniPathway"/>
</dbReference>
<evidence type="ECO:0000313" key="9">
    <source>
        <dbReference type="EMBL" id="CEH17068.1"/>
    </source>
</evidence>
<dbReference type="InterPro" id="IPR002915">
    <property type="entry name" value="DeoC/FbaB/LacD_aldolase"/>
</dbReference>
<dbReference type="GO" id="GO:0004139">
    <property type="term" value="F:deoxyribose-phosphate aldolase activity"/>
    <property type="evidence" value="ECO:0007669"/>
    <property type="project" value="UniProtKB-EC"/>
</dbReference>
<dbReference type="EC" id="4.1.2.4" evidence="2"/>
<dbReference type="Proteomes" id="UP000054845">
    <property type="component" value="Unassembled WGS sequence"/>
</dbReference>
<proteinExistence type="inferred from homology"/>
<comment type="similarity">
    <text evidence="1">Belongs to the DeoC/FbaB aldolase family. DeoC type 1 subfamily.</text>
</comment>
<dbReference type="STRING" id="401625.A0A0P1BKJ9"/>
<dbReference type="PANTHER" id="PTHR10889:SF1">
    <property type="entry name" value="DEOXYRIBOSE-PHOSPHATE ALDOLASE"/>
    <property type="match status" value="1"/>
</dbReference>
<evidence type="ECO:0000256" key="3">
    <source>
        <dbReference type="ARBA" id="ARBA00022490"/>
    </source>
</evidence>
<dbReference type="Gene3D" id="3.20.20.70">
    <property type="entry name" value="Aldolase class I"/>
    <property type="match status" value="1"/>
</dbReference>
<dbReference type="NCBIfam" id="TIGR00126">
    <property type="entry name" value="deoC"/>
    <property type="match status" value="1"/>
</dbReference>
<evidence type="ECO:0000256" key="5">
    <source>
        <dbReference type="ARBA" id="ARBA00023270"/>
    </source>
</evidence>
<sequence length="290" mass="30446">MALVGDARTRESELAKLLEQLRVATPADIETRAVPGREWASASAPSSPTSIAALIDHTLLAPSADEKQIERTLLDAHTFGAATLCINSAWVDFAVRKAREKRLDVNVICTVGFPFGAGNTQAKALEAKVAMQQGAKEIDMVQNVGWLKSGDLVAVYEDIRAVCEAVQGTPVKVILETASLTKEETIDSAFIACLAGARFVKTSTGYGPGGATEGSVRLLKHAVDYHASLANSNSSAQSSVQVKASGGIRNLSTLKRMWECGADRVGASSTAAILSEAQGASAEAVPKADY</sequence>
<name>A0A0P1BKJ9_9BASI</name>
<feature type="active site" description="Schiff-base intermediate with acetaldehyde" evidence="8">
    <location>
        <position position="201"/>
    </location>
</feature>
<keyword evidence="5 8" id="KW-0704">Schiff base</keyword>
<evidence type="ECO:0000256" key="8">
    <source>
        <dbReference type="PIRSR" id="PIRSR001357-50"/>
    </source>
</evidence>
<evidence type="ECO:0000256" key="2">
    <source>
        <dbReference type="ARBA" id="ARBA00012515"/>
    </source>
</evidence>
<dbReference type="PIRSF" id="PIRSF001357">
    <property type="entry name" value="DeoC"/>
    <property type="match status" value="1"/>
</dbReference>
<evidence type="ECO:0000256" key="4">
    <source>
        <dbReference type="ARBA" id="ARBA00023239"/>
    </source>
</evidence>
<keyword evidence="10" id="KW-1185">Reference proteome</keyword>
<comment type="catalytic activity">
    <reaction evidence="7">
        <text>2-deoxy-D-ribose 5-phosphate = D-glyceraldehyde 3-phosphate + acetaldehyde</text>
        <dbReference type="Rhea" id="RHEA:12821"/>
        <dbReference type="ChEBI" id="CHEBI:15343"/>
        <dbReference type="ChEBI" id="CHEBI:59776"/>
        <dbReference type="ChEBI" id="CHEBI:62877"/>
        <dbReference type="EC" id="4.1.2.4"/>
    </reaction>
</comment>
<dbReference type="GO" id="GO:0005737">
    <property type="term" value="C:cytoplasm"/>
    <property type="evidence" value="ECO:0007669"/>
    <property type="project" value="InterPro"/>
</dbReference>
<dbReference type="FunFam" id="3.20.20.70:FF:000044">
    <property type="entry name" value="Deoxyribose-phosphate aldolase"/>
    <property type="match status" value="1"/>
</dbReference>
<keyword evidence="4" id="KW-0456">Lyase</keyword>
<evidence type="ECO:0000313" key="10">
    <source>
        <dbReference type="Proteomes" id="UP000054845"/>
    </source>
</evidence>
<dbReference type="AlphaFoldDB" id="A0A0P1BKJ9"/>
<evidence type="ECO:0000256" key="6">
    <source>
        <dbReference type="ARBA" id="ARBA00032755"/>
    </source>
</evidence>
<dbReference type="UniPathway" id="UPA00002">
    <property type="reaction ID" value="UER00468"/>
</dbReference>
<dbReference type="EMBL" id="CCYA01000254">
    <property type="protein sequence ID" value="CEH17068.1"/>
    <property type="molecule type" value="Genomic_DNA"/>
</dbReference>
<evidence type="ECO:0000256" key="1">
    <source>
        <dbReference type="ARBA" id="ARBA00010936"/>
    </source>
</evidence>
<reference evidence="9 10" key="1">
    <citation type="submission" date="2014-09" db="EMBL/GenBank/DDBJ databases">
        <authorList>
            <person name="Magalhaes I.L.F."/>
            <person name="Oliveira U."/>
            <person name="Santos F.R."/>
            <person name="Vidigal T.H.D.A."/>
            <person name="Brescovit A.D."/>
            <person name="Santos A.J."/>
        </authorList>
    </citation>
    <scope>NUCLEOTIDE SEQUENCE [LARGE SCALE GENOMIC DNA]</scope>
</reference>
<dbReference type="Pfam" id="PF01791">
    <property type="entry name" value="DeoC"/>
    <property type="match status" value="1"/>
</dbReference>
<dbReference type="InterPro" id="IPR013785">
    <property type="entry name" value="Aldolase_TIM"/>
</dbReference>
<organism evidence="9 10">
    <name type="scientific">Ceraceosorus bombacis</name>
    <dbReference type="NCBI Taxonomy" id="401625"/>
    <lineage>
        <taxon>Eukaryota</taxon>
        <taxon>Fungi</taxon>
        <taxon>Dikarya</taxon>
        <taxon>Basidiomycota</taxon>
        <taxon>Ustilaginomycotina</taxon>
        <taxon>Exobasidiomycetes</taxon>
        <taxon>Ceraceosorales</taxon>
        <taxon>Ceraceosoraceae</taxon>
        <taxon>Ceraceosorus</taxon>
    </lineage>
</organism>
<dbReference type="GO" id="GO:0016052">
    <property type="term" value="P:carbohydrate catabolic process"/>
    <property type="evidence" value="ECO:0007669"/>
    <property type="project" value="TreeGrafter"/>
</dbReference>
<protein>
    <recommendedName>
        <fullName evidence="2">deoxyribose-phosphate aldolase</fullName>
        <ecNumber evidence="2">4.1.2.4</ecNumber>
    </recommendedName>
    <alternativeName>
        <fullName evidence="6">2-deoxy-D-ribose 5-phosphate aldolase</fullName>
    </alternativeName>
</protein>
<dbReference type="SUPFAM" id="SSF51569">
    <property type="entry name" value="Aldolase"/>
    <property type="match status" value="1"/>
</dbReference>